<protein>
    <submittedName>
        <fullName evidence="2">Uncharacterized protein</fullName>
    </submittedName>
</protein>
<evidence type="ECO:0000256" key="1">
    <source>
        <dbReference type="SAM" id="Phobius"/>
    </source>
</evidence>
<organism evidence="2 3">
    <name type="scientific">Alicyclobacillus cycloheptanicus</name>
    <dbReference type="NCBI Taxonomy" id="1457"/>
    <lineage>
        <taxon>Bacteria</taxon>
        <taxon>Bacillati</taxon>
        <taxon>Bacillota</taxon>
        <taxon>Bacilli</taxon>
        <taxon>Bacillales</taxon>
        <taxon>Alicyclobacillaceae</taxon>
        <taxon>Alicyclobacillus</taxon>
    </lineage>
</organism>
<gene>
    <name evidence="2" type="ORF">J2S03_000232</name>
</gene>
<name>A0ABT9XDR3_9BACL</name>
<dbReference type="Proteomes" id="UP001232973">
    <property type="component" value="Unassembled WGS sequence"/>
</dbReference>
<comment type="caution">
    <text evidence="2">The sequence shown here is derived from an EMBL/GenBank/DDBJ whole genome shotgun (WGS) entry which is preliminary data.</text>
</comment>
<evidence type="ECO:0000313" key="2">
    <source>
        <dbReference type="EMBL" id="MDQ0188428.1"/>
    </source>
</evidence>
<evidence type="ECO:0000313" key="3">
    <source>
        <dbReference type="Proteomes" id="UP001232973"/>
    </source>
</evidence>
<keyword evidence="1" id="KW-0472">Membrane</keyword>
<reference evidence="2 3" key="1">
    <citation type="submission" date="2023-07" db="EMBL/GenBank/DDBJ databases">
        <title>Genomic Encyclopedia of Type Strains, Phase IV (KMG-IV): sequencing the most valuable type-strain genomes for metagenomic binning, comparative biology and taxonomic classification.</title>
        <authorList>
            <person name="Goeker M."/>
        </authorList>
    </citation>
    <scope>NUCLEOTIDE SEQUENCE [LARGE SCALE GENOMIC DNA]</scope>
    <source>
        <strain evidence="2 3">DSM 4006</strain>
    </source>
</reference>
<feature type="transmembrane region" description="Helical" evidence="1">
    <location>
        <begin position="12"/>
        <end position="32"/>
    </location>
</feature>
<keyword evidence="3" id="KW-1185">Reference proteome</keyword>
<keyword evidence="1" id="KW-0812">Transmembrane</keyword>
<sequence>MPATFKRLSRAIQTGILMIVLAWGVMTVLSALKRAFPLHFQTHPNGSYVAVTQLTAPHPSLLSVLSEAARETAVYMRLSN</sequence>
<keyword evidence="1" id="KW-1133">Transmembrane helix</keyword>
<dbReference type="RefSeq" id="WP_274455829.1">
    <property type="nucleotide sequence ID" value="NZ_CP067097.1"/>
</dbReference>
<proteinExistence type="predicted"/>
<accession>A0ABT9XDR3</accession>
<dbReference type="EMBL" id="JAUSTP010000001">
    <property type="protein sequence ID" value="MDQ0188428.1"/>
    <property type="molecule type" value="Genomic_DNA"/>
</dbReference>